<dbReference type="PROSITE" id="PS51722">
    <property type="entry name" value="G_TR_2"/>
    <property type="match status" value="1"/>
</dbReference>
<proteinExistence type="predicted"/>
<gene>
    <name evidence="10" type="ORF">AKO1_007098</name>
    <name evidence="11" type="ORF">AKO1_014882</name>
</gene>
<dbReference type="InterPro" id="IPR004161">
    <property type="entry name" value="EFTu-like_2"/>
</dbReference>
<dbReference type="PRINTS" id="PR00315">
    <property type="entry name" value="ELONGATNFCT"/>
</dbReference>
<evidence type="ECO:0000256" key="4">
    <source>
        <dbReference type="ARBA" id="ARBA00022768"/>
    </source>
</evidence>
<protein>
    <submittedName>
        <fullName evidence="10 11">Elongation factor 2</fullName>
    </submittedName>
</protein>
<evidence type="ECO:0000256" key="3">
    <source>
        <dbReference type="ARBA" id="ARBA00022741"/>
    </source>
</evidence>
<dbReference type="CDD" id="cd16268">
    <property type="entry name" value="EF2_II"/>
    <property type="match status" value="1"/>
</dbReference>
<keyword evidence="12" id="KW-1185">Reference proteome</keyword>
<accession>A0AAW2YTN1</accession>
<dbReference type="InterPro" id="IPR014721">
    <property type="entry name" value="Ribsml_uS5_D2-typ_fold_subgr"/>
</dbReference>
<dbReference type="Gene3D" id="3.40.50.300">
    <property type="entry name" value="P-loop containing nucleotide triphosphate hydrolases"/>
    <property type="match status" value="1"/>
</dbReference>
<dbReference type="GO" id="GO:0003746">
    <property type="term" value="F:translation elongation factor activity"/>
    <property type="evidence" value="ECO:0007669"/>
    <property type="project" value="UniProtKB-KW"/>
</dbReference>
<dbReference type="Pfam" id="PF03764">
    <property type="entry name" value="EFG_IV"/>
    <property type="match status" value="1"/>
</dbReference>
<evidence type="ECO:0000313" key="11">
    <source>
        <dbReference type="EMBL" id="KAL0482988.1"/>
    </source>
</evidence>
<evidence type="ECO:0000313" key="10">
    <source>
        <dbReference type="EMBL" id="KAL0480328.1"/>
    </source>
</evidence>
<sequence length="828" mass="92545">MVNFTIDQLRAIMDDQAQIRNMSVIAHVDHGKSTLTDSLVAAAGIIATAKAGDQRFTDTRQDEQDRCITIKSTSISLYYEKENATKYLINLIDSPGHVDFSSEVTAALRVTDGALVVIDCVEGVCVQTETVLRQALQERIVPVLMINKLDRAILELQLQQEDAYNTFSKAIESANVIISTYKDPVMADMMVYPNKGTVCFGSGLHGWAFTLTRFAAIYSKKFGTSEDKLMQKLWGDNYFDGKKWTSRNDDNKLKRGFCQFILDPIYKMFNAIMNDKFEDMDKMMAAMDIKLSPEERSGLKQKKLLKAVMQKFLPAAEALLEMIVLHLPSPKKAQSYRYETLYNGPIDDIFAQGVKNCDPKAALLLYVSKMVPTNDKGRFYAFGRVFSGVVRTGQKVRIMGPRYEPGKKDDLTIKNVQRTVIMMGRYTEAVDDVPCGNVVGLVGIDQYLVKSGTLTDEEAKDCCPLKDMKYSVSPVVRVAVEPKNAGDLPKLVEGLKRLAKSDPLVLITTEESGEHIVAGAGELHLEICLKDLQEDFTGIELKISDPVVSFRETITNNVETLAMSKSPNKHNRLYMTAEPIQEELVLEIENGKVTPKDEAKARGKYLSEEYGWDVDQARKIWTFGPDTQGPNVVVDATKAVQYLNEIKDSVVAAFQWATKEGVLCDENMRGIRYNVMDVVLHTDAIHRGGGQIIPTARRCFYAAQLMNEPKLQEPIFLVEIQAPEDVLGGIYSVMNKRRGVMIASDQRPGTPLYNVKCHLPVNESFGFTADLRSNTGGKAFPQCVFDHWATMNGSALEKGKQNELVLATRKRKGLKVDIPSLDEYLDKL</sequence>
<keyword evidence="7" id="KW-0342">GTP-binding</keyword>
<dbReference type="CDD" id="cd01885">
    <property type="entry name" value="EF2"/>
    <property type="match status" value="1"/>
</dbReference>
<evidence type="ECO:0000256" key="8">
    <source>
        <dbReference type="ARBA" id="ARBA00049117"/>
    </source>
</evidence>
<dbReference type="Gene3D" id="3.30.230.10">
    <property type="match status" value="1"/>
</dbReference>
<reference evidence="10 12" key="1">
    <citation type="submission" date="2024-03" db="EMBL/GenBank/DDBJ databases">
        <title>The Acrasis kona genome and developmental transcriptomes reveal deep origins of eukaryotic multicellular pathways.</title>
        <authorList>
            <person name="Sheikh S."/>
            <person name="Fu C.-J."/>
            <person name="Brown M.W."/>
            <person name="Baldauf S.L."/>
        </authorList>
    </citation>
    <scope>NUCLEOTIDE SEQUENCE [LARGE SCALE GENOMIC DNA]</scope>
    <source>
        <strain evidence="10 12">ATCC MYA-3509</strain>
    </source>
</reference>
<dbReference type="SMART" id="SM00889">
    <property type="entry name" value="EFG_IV"/>
    <property type="match status" value="1"/>
</dbReference>
<dbReference type="InterPro" id="IPR027417">
    <property type="entry name" value="P-loop_NTPase"/>
</dbReference>
<dbReference type="Pfam" id="PF03144">
    <property type="entry name" value="GTP_EFTU_D2"/>
    <property type="match status" value="1"/>
</dbReference>
<dbReference type="SMART" id="SM00838">
    <property type="entry name" value="EFG_C"/>
    <property type="match status" value="1"/>
</dbReference>
<dbReference type="InterPro" id="IPR041095">
    <property type="entry name" value="EFG_II"/>
</dbReference>
<dbReference type="InterPro" id="IPR031157">
    <property type="entry name" value="G_TR_CS"/>
</dbReference>
<dbReference type="Proteomes" id="UP001431209">
    <property type="component" value="Unassembled WGS sequence"/>
</dbReference>
<comment type="catalytic activity">
    <reaction evidence="8">
        <text>GTP + H2O = GDP + phosphate + H(+)</text>
        <dbReference type="Rhea" id="RHEA:19669"/>
        <dbReference type="ChEBI" id="CHEBI:15377"/>
        <dbReference type="ChEBI" id="CHEBI:15378"/>
        <dbReference type="ChEBI" id="CHEBI:37565"/>
        <dbReference type="ChEBI" id="CHEBI:43474"/>
        <dbReference type="ChEBI" id="CHEBI:58189"/>
    </reaction>
    <physiologicalReaction direction="left-to-right" evidence="8">
        <dbReference type="Rhea" id="RHEA:19670"/>
    </physiologicalReaction>
</comment>
<dbReference type="Pfam" id="PF00009">
    <property type="entry name" value="GTP_EFTU"/>
    <property type="match status" value="1"/>
</dbReference>
<evidence type="ECO:0000256" key="7">
    <source>
        <dbReference type="ARBA" id="ARBA00023134"/>
    </source>
</evidence>
<dbReference type="GO" id="GO:0005829">
    <property type="term" value="C:cytosol"/>
    <property type="evidence" value="ECO:0007669"/>
    <property type="project" value="TreeGrafter"/>
</dbReference>
<dbReference type="FunFam" id="3.30.70.240:FF:000003">
    <property type="entry name" value="Translation elongation factor 2"/>
    <property type="match status" value="1"/>
</dbReference>
<dbReference type="Gene3D" id="2.40.30.10">
    <property type="entry name" value="Translation factors"/>
    <property type="match status" value="1"/>
</dbReference>
<dbReference type="SUPFAM" id="SSF50447">
    <property type="entry name" value="Translation proteins"/>
    <property type="match status" value="1"/>
</dbReference>
<evidence type="ECO:0000256" key="5">
    <source>
        <dbReference type="ARBA" id="ARBA00022801"/>
    </source>
</evidence>
<dbReference type="CDD" id="cd01681">
    <property type="entry name" value="aeEF2_snRNP_like_IV"/>
    <property type="match status" value="1"/>
</dbReference>
<dbReference type="FunFam" id="3.30.70.870:FF:000002">
    <property type="entry name" value="Translation elongation factor 2"/>
    <property type="match status" value="1"/>
</dbReference>
<dbReference type="CDD" id="cd04096">
    <property type="entry name" value="eEF2_snRNP_like_C"/>
    <property type="match status" value="1"/>
</dbReference>
<dbReference type="Pfam" id="PF00679">
    <property type="entry name" value="EFG_C"/>
    <property type="match status" value="1"/>
</dbReference>
<dbReference type="InterPro" id="IPR000795">
    <property type="entry name" value="T_Tr_GTP-bd_dom"/>
</dbReference>
<dbReference type="GO" id="GO:0043022">
    <property type="term" value="F:ribosome binding"/>
    <property type="evidence" value="ECO:0007669"/>
    <property type="project" value="TreeGrafter"/>
</dbReference>
<comment type="caution">
    <text evidence="10">The sequence shown here is derived from an EMBL/GenBank/DDBJ whole genome shotgun (WGS) entry which is preliminary data.</text>
</comment>
<keyword evidence="3" id="KW-0547">Nucleotide-binding</keyword>
<dbReference type="NCBIfam" id="TIGR00231">
    <property type="entry name" value="small_GTP"/>
    <property type="match status" value="1"/>
</dbReference>
<dbReference type="EMBL" id="JAOPGA020000651">
    <property type="protein sequence ID" value="KAL0480328.1"/>
    <property type="molecule type" value="Genomic_DNA"/>
</dbReference>
<name>A0AAW2YTN1_9EUKA</name>
<dbReference type="SUPFAM" id="SSF54211">
    <property type="entry name" value="Ribosomal protein S5 domain 2-like"/>
    <property type="match status" value="1"/>
</dbReference>
<dbReference type="FunFam" id="3.90.1430.10:FF:000003">
    <property type="entry name" value="Elongation factor 2"/>
    <property type="match status" value="1"/>
</dbReference>
<feature type="domain" description="Tr-type G" evidence="9">
    <location>
        <begin position="17"/>
        <end position="331"/>
    </location>
</feature>
<dbReference type="GO" id="GO:0005525">
    <property type="term" value="F:GTP binding"/>
    <property type="evidence" value="ECO:0007669"/>
    <property type="project" value="UniProtKB-KW"/>
</dbReference>
<dbReference type="InterPro" id="IPR005517">
    <property type="entry name" value="Transl_elong_EFG/EF2_IV"/>
</dbReference>
<dbReference type="InterPro" id="IPR009000">
    <property type="entry name" value="Transl_B-barrel_sf"/>
</dbReference>
<dbReference type="PANTHER" id="PTHR42908:SF10">
    <property type="entry name" value="EUKARYOTIC TRANSLATION ELONGATION FACTOR 2"/>
    <property type="match status" value="1"/>
</dbReference>
<dbReference type="Gene3D" id="3.30.70.870">
    <property type="entry name" value="Elongation Factor G (Translational Gtpase), domain 3"/>
    <property type="match status" value="1"/>
</dbReference>
<evidence type="ECO:0000259" key="9">
    <source>
        <dbReference type="PROSITE" id="PS51722"/>
    </source>
</evidence>
<dbReference type="InterPro" id="IPR000640">
    <property type="entry name" value="EFG_V-like"/>
</dbReference>
<dbReference type="CDD" id="cd16261">
    <property type="entry name" value="EF2_snRNP_III"/>
    <property type="match status" value="1"/>
</dbReference>
<dbReference type="PROSITE" id="PS00301">
    <property type="entry name" value="G_TR_1"/>
    <property type="match status" value="1"/>
</dbReference>
<dbReference type="GO" id="GO:1990904">
    <property type="term" value="C:ribonucleoprotein complex"/>
    <property type="evidence" value="ECO:0007669"/>
    <property type="project" value="TreeGrafter"/>
</dbReference>
<evidence type="ECO:0000313" key="12">
    <source>
        <dbReference type="Proteomes" id="UP001431209"/>
    </source>
</evidence>
<evidence type="ECO:0000256" key="2">
    <source>
        <dbReference type="ARBA" id="ARBA00022490"/>
    </source>
</evidence>
<organism evidence="10 12">
    <name type="scientific">Acrasis kona</name>
    <dbReference type="NCBI Taxonomy" id="1008807"/>
    <lineage>
        <taxon>Eukaryota</taxon>
        <taxon>Discoba</taxon>
        <taxon>Heterolobosea</taxon>
        <taxon>Tetramitia</taxon>
        <taxon>Eutetramitia</taxon>
        <taxon>Acrasidae</taxon>
        <taxon>Acrasis</taxon>
    </lineage>
</organism>
<dbReference type="InterPro" id="IPR020568">
    <property type="entry name" value="Ribosomal_Su5_D2-typ_SF"/>
</dbReference>
<evidence type="ECO:0000256" key="6">
    <source>
        <dbReference type="ARBA" id="ARBA00022917"/>
    </source>
</evidence>
<dbReference type="Pfam" id="PF14492">
    <property type="entry name" value="EFG_III"/>
    <property type="match status" value="1"/>
</dbReference>
<dbReference type="InterPro" id="IPR035647">
    <property type="entry name" value="EFG_III/V"/>
</dbReference>
<evidence type="ECO:0000256" key="1">
    <source>
        <dbReference type="ARBA" id="ARBA00004496"/>
    </source>
</evidence>
<dbReference type="GO" id="GO:0003924">
    <property type="term" value="F:GTPase activity"/>
    <property type="evidence" value="ECO:0007669"/>
    <property type="project" value="InterPro"/>
</dbReference>
<comment type="subcellular location">
    <subcellularLocation>
        <location evidence="1">Cytoplasm</location>
    </subcellularLocation>
</comment>
<dbReference type="SUPFAM" id="SSF52540">
    <property type="entry name" value="P-loop containing nucleoside triphosphate hydrolases"/>
    <property type="match status" value="1"/>
</dbReference>
<dbReference type="AlphaFoldDB" id="A0AAW2YTN1"/>
<dbReference type="FunFam" id="3.40.50.300:FF:000058">
    <property type="entry name" value="Translation elongation factor 2"/>
    <property type="match status" value="1"/>
</dbReference>
<keyword evidence="2" id="KW-0963">Cytoplasm</keyword>
<keyword evidence="6" id="KW-0648">Protein biosynthesis</keyword>
<dbReference type="FunFam" id="3.30.230.10:FF:000006">
    <property type="entry name" value="Translation elongation factor 2"/>
    <property type="match status" value="1"/>
</dbReference>
<dbReference type="EMBL" id="JAOPGA020000922">
    <property type="protein sequence ID" value="KAL0482988.1"/>
    <property type="molecule type" value="Genomic_DNA"/>
</dbReference>
<dbReference type="InterPro" id="IPR005225">
    <property type="entry name" value="Small_GTP-bd"/>
</dbReference>
<dbReference type="FunFam" id="2.40.30.10:FF:000010">
    <property type="entry name" value="Translation elongation factor 2"/>
    <property type="match status" value="1"/>
</dbReference>
<keyword evidence="5" id="KW-0378">Hydrolase</keyword>
<dbReference type="Gene3D" id="3.30.70.240">
    <property type="match status" value="1"/>
</dbReference>
<dbReference type="SUPFAM" id="SSF54980">
    <property type="entry name" value="EF-G C-terminal domain-like"/>
    <property type="match status" value="2"/>
</dbReference>
<dbReference type="PANTHER" id="PTHR42908">
    <property type="entry name" value="TRANSLATION ELONGATION FACTOR-RELATED"/>
    <property type="match status" value="1"/>
</dbReference>
<keyword evidence="4 10" id="KW-0251">Elongation factor</keyword>